<evidence type="ECO:0000313" key="1">
    <source>
        <dbReference type="EMBL" id="MEE2040117.1"/>
    </source>
</evidence>
<sequence>MGLLLDLLADEFPHLRREQEITAAVAKATTPVEVARATVTTNPDGTRTAHPSAVLTVPALLDEIDRLNAALPDRGDKIAAWLKAERDEHPKSTVHWTALDELLDLYRLHADTGTRLDQHACEGRCCADCASGPDRG</sequence>
<protein>
    <submittedName>
        <fullName evidence="1">Uncharacterized protein</fullName>
    </submittedName>
</protein>
<keyword evidence="2" id="KW-1185">Reference proteome</keyword>
<evidence type="ECO:0000313" key="2">
    <source>
        <dbReference type="Proteomes" id="UP001356095"/>
    </source>
</evidence>
<dbReference type="EMBL" id="JAUZMY010000026">
    <property type="protein sequence ID" value="MEE2040117.1"/>
    <property type="molecule type" value="Genomic_DNA"/>
</dbReference>
<proteinExistence type="predicted"/>
<reference evidence="1 2" key="1">
    <citation type="submission" date="2023-08" db="EMBL/GenBank/DDBJ databases">
        <authorList>
            <person name="Girao M."/>
            <person name="Carvalho M.F."/>
        </authorList>
    </citation>
    <scope>NUCLEOTIDE SEQUENCE [LARGE SCALE GENOMIC DNA]</scope>
    <source>
        <strain evidence="1 2">CT-R113</strain>
    </source>
</reference>
<gene>
    <name evidence="1" type="ORF">Q8791_23140</name>
</gene>
<accession>A0ABU7KDL3</accession>
<dbReference type="RefSeq" id="WP_330093886.1">
    <property type="nucleotide sequence ID" value="NZ_JAUZMY010000026.1"/>
</dbReference>
<organism evidence="1 2">
    <name type="scientific">Nocardiopsis codii</name>
    <dbReference type="NCBI Taxonomy" id="3065942"/>
    <lineage>
        <taxon>Bacteria</taxon>
        <taxon>Bacillati</taxon>
        <taxon>Actinomycetota</taxon>
        <taxon>Actinomycetes</taxon>
        <taxon>Streptosporangiales</taxon>
        <taxon>Nocardiopsidaceae</taxon>
        <taxon>Nocardiopsis</taxon>
    </lineage>
</organism>
<comment type="caution">
    <text evidence="1">The sequence shown here is derived from an EMBL/GenBank/DDBJ whole genome shotgun (WGS) entry which is preliminary data.</text>
</comment>
<name>A0ABU7KDL3_9ACTN</name>
<dbReference type="Proteomes" id="UP001356095">
    <property type="component" value="Unassembled WGS sequence"/>
</dbReference>